<name>A0AAV1YLQ4_LUPLU</name>
<evidence type="ECO:0000313" key="2">
    <source>
        <dbReference type="Proteomes" id="UP001497480"/>
    </source>
</evidence>
<protein>
    <submittedName>
        <fullName evidence="1">Uncharacterized protein</fullName>
    </submittedName>
</protein>
<dbReference type="EMBL" id="CAXHTB010000026">
    <property type="protein sequence ID" value="CAL0334770.1"/>
    <property type="molecule type" value="Genomic_DNA"/>
</dbReference>
<dbReference type="Proteomes" id="UP001497480">
    <property type="component" value="Unassembled WGS sequence"/>
</dbReference>
<accession>A0AAV1YLQ4</accession>
<organism evidence="1 2">
    <name type="scientific">Lupinus luteus</name>
    <name type="common">European yellow lupine</name>
    <dbReference type="NCBI Taxonomy" id="3873"/>
    <lineage>
        <taxon>Eukaryota</taxon>
        <taxon>Viridiplantae</taxon>
        <taxon>Streptophyta</taxon>
        <taxon>Embryophyta</taxon>
        <taxon>Tracheophyta</taxon>
        <taxon>Spermatophyta</taxon>
        <taxon>Magnoliopsida</taxon>
        <taxon>eudicotyledons</taxon>
        <taxon>Gunneridae</taxon>
        <taxon>Pentapetalae</taxon>
        <taxon>rosids</taxon>
        <taxon>fabids</taxon>
        <taxon>Fabales</taxon>
        <taxon>Fabaceae</taxon>
        <taxon>Papilionoideae</taxon>
        <taxon>50 kb inversion clade</taxon>
        <taxon>genistoids sensu lato</taxon>
        <taxon>core genistoids</taxon>
        <taxon>Genisteae</taxon>
        <taxon>Lupinus</taxon>
    </lineage>
</organism>
<evidence type="ECO:0000313" key="1">
    <source>
        <dbReference type="EMBL" id="CAL0334770.1"/>
    </source>
</evidence>
<sequence>MAEICLSHTSFDESTYALPRSNGPNGDPLRTMMGSGLTISEFYWKQKSGDKVWVENLGSAVIDSALNV</sequence>
<gene>
    <name evidence="1" type="ORF">LLUT_LOCUS35830</name>
</gene>
<proteinExistence type="predicted"/>
<keyword evidence="2" id="KW-1185">Reference proteome</keyword>
<comment type="caution">
    <text evidence="1">The sequence shown here is derived from an EMBL/GenBank/DDBJ whole genome shotgun (WGS) entry which is preliminary data.</text>
</comment>
<reference evidence="1 2" key="1">
    <citation type="submission" date="2024-03" db="EMBL/GenBank/DDBJ databases">
        <authorList>
            <person name="Martinez-Hernandez J."/>
        </authorList>
    </citation>
    <scope>NUCLEOTIDE SEQUENCE [LARGE SCALE GENOMIC DNA]</scope>
</reference>
<dbReference type="AlphaFoldDB" id="A0AAV1YLQ4"/>